<dbReference type="Pfam" id="PF20150">
    <property type="entry name" value="2EXR"/>
    <property type="match status" value="1"/>
</dbReference>
<protein>
    <recommendedName>
        <fullName evidence="1">2EXR domain-containing protein</fullName>
    </recommendedName>
</protein>
<name>A0ABR1RZI3_9PEZI</name>
<evidence type="ECO:0000313" key="3">
    <source>
        <dbReference type="Proteomes" id="UP001396898"/>
    </source>
</evidence>
<evidence type="ECO:0000259" key="1">
    <source>
        <dbReference type="Pfam" id="PF20150"/>
    </source>
</evidence>
<proteinExistence type="predicted"/>
<keyword evidence="3" id="KW-1185">Reference proteome</keyword>
<accession>A0ABR1RZI3</accession>
<evidence type="ECO:0000313" key="2">
    <source>
        <dbReference type="EMBL" id="KAK8023334.1"/>
    </source>
</evidence>
<dbReference type="Proteomes" id="UP001396898">
    <property type="component" value="Unassembled WGS sequence"/>
</dbReference>
<reference evidence="2 3" key="1">
    <citation type="submission" date="2023-01" db="EMBL/GenBank/DDBJ databases">
        <title>Analysis of 21 Apiospora genomes using comparative genomics revels a genus with tremendous synthesis potential of carbohydrate active enzymes and secondary metabolites.</title>
        <authorList>
            <person name="Sorensen T."/>
        </authorList>
    </citation>
    <scope>NUCLEOTIDE SEQUENCE [LARGE SCALE GENOMIC DNA]</scope>
    <source>
        <strain evidence="2 3">CBS 20057</strain>
    </source>
</reference>
<gene>
    <name evidence="2" type="ORF">PG991_006573</name>
</gene>
<comment type="caution">
    <text evidence="2">The sequence shown here is derived from an EMBL/GenBank/DDBJ whole genome shotgun (WGS) entry which is preliminary data.</text>
</comment>
<dbReference type="InterPro" id="IPR045518">
    <property type="entry name" value="2EXR"/>
</dbReference>
<feature type="domain" description="2EXR" evidence="1">
    <location>
        <begin position="13"/>
        <end position="121"/>
    </location>
</feature>
<dbReference type="PANTHER" id="PTHR35910:SF1">
    <property type="entry name" value="2EXR DOMAIN-CONTAINING PROTEIN"/>
    <property type="match status" value="1"/>
</dbReference>
<dbReference type="PANTHER" id="PTHR35910">
    <property type="entry name" value="2EXR DOMAIN-CONTAINING PROTEIN"/>
    <property type="match status" value="1"/>
</dbReference>
<sequence length="253" mass="28802">MESSVDSIIATSFHCFPRLPSELRRIVWGLAVFPRTITCAAGPRAPVPGDDNCYEEDPWEGWHWTMYCYGTLPPPPLLQACSESRSVAISDGLYRAQLWPAWVRIPQSPRYTWVNYEFDTIQLPSYLLPFLGLEDKVQIRSATIDGGDHWKALDFFTHFHFEKDMIYMQSLRELRILTGDHVGAWGDAFRSLQSRLEERFGGKPGWAAPKITIVHKITGGQADESNIDEKHGDFVLHHCGPFGTPRTILAPWN</sequence>
<organism evidence="2 3">
    <name type="scientific">Apiospora marii</name>
    <dbReference type="NCBI Taxonomy" id="335849"/>
    <lineage>
        <taxon>Eukaryota</taxon>
        <taxon>Fungi</taxon>
        <taxon>Dikarya</taxon>
        <taxon>Ascomycota</taxon>
        <taxon>Pezizomycotina</taxon>
        <taxon>Sordariomycetes</taxon>
        <taxon>Xylariomycetidae</taxon>
        <taxon>Amphisphaeriales</taxon>
        <taxon>Apiosporaceae</taxon>
        <taxon>Apiospora</taxon>
    </lineage>
</organism>
<dbReference type="EMBL" id="JAQQWI010000008">
    <property type="protein sequence ID" value="KAK8023334.1"/>
    <property type="molecule type" value="Genomic_DNA"/>
</dbReference>